<accession>A0A1E1L6C5</accession>
<evidence type="ECO:0000256" key="1">
    <source>
        <dbReference type="SAM" id="MobiDB-lite"/>
    </source>
</evidence>
<organism evidence="2 3">
    <name type="scientific">Rhynchosporium agropyri</name>
    <dbReference type="NCBI Taxonomy" id="914238"/>
    <lineage>
        <taxon>Eukaryota</taxon>
        <taxon>Fungi</taxon>
        <taxon>Dikarya</taxon>
        <taxon>Ascomycota</taxon>
        <taxon>Pezizomycotina</taxon>
        <taxon>Leotiomycetes</taxon>
        <taxon>Helotiales</taxon>
        <taxon>Ploettnerulaceae</taxon>
        <taxon>Rhynchosporium</taxon>
    </lineage>
</organism>
<feature type="region of interest" description="Disordered" evidence="1">
    <location>
        <begin position="80"/>
        <end position="109"/>
    </location>
</feature>
<reference evidence="3" key="1">
    <citation type="submission" date="2016-03" db="EMBL/GenBank/DDBJ databases">
        <authorList>
            <person name="Guldener U."/>
        </authorList>
    </citation>
    <scope>NUCLEOTIDE SEQUENCE [LARGE SCALE GENOMIC DNA]</scope>
    <source>
        <strain evidence="3">04CH-RAC-A.6.1</strain>
    </source>
</reference>
<proteinExistence type="predicted"/>
<protein>
    <submittedName>
        <fullName evidence="2">Uncharacterized protein</fullName>
    </submittedName>
</protein>
<keyword evidence="3" id="KW-1185">Reference proteome</keyword>
<sequence>MECAVAISSLCRSPKFKFLQVLSCVGDPLNRVQHFLHAASIPVLLRAHGILNPSSKQSSQESADPSSSSSFLLEDFAHQEKTKSTLRSEHKQRDGADIELIMNPSSRFE</sequence>
<dbReference type="AlphaFoldDB" id="A0A1E1L6C5"/>
<name>A0A1E1L6C5_9HELO</name>
<feature type="compositionally biased region" description="Basic and acidic residues" evidence="1">
    <location>
        <begin position="80"/>
        <end position="96"/>
    </location>
</feature>
<gene>
    <name evidence="2" type="ORF">RAG0_11892</name>
</gene>
<dbReference type="EMBL" id="FJUX01000082">
    <property type="protein sequence ID" value="CZT06050.1"/>
    <property type="molecule type" value="Genomic_DNA"/>
</dbReference>
<evidence type="ECO:0000313" key="2">
    <source>
        <dbReference type="EMBL" id="CZT06050.1"/>
    </source>
</evidence>
<dbReference type="Proteomes" id="UP000178912">
    <property type="component" value="Unassembled WGS sequence"/>
</dbReference>
<evidence type="ECO:0000313" key="3">
    <source>
        <dbReference type="Proteomes" id="UP000178912"/>
    </source>
</evidence>